<reference evidence="2" key="1">
    <citation type="submission" date="2020-06" db="EMBL/GenBank/DDBJ databases">
        <authorList>
            <person name="Li T."/>
            <person name="Hu X."/>
            <person name="Zhang T."/>
            <person name="Song X."/>
            <person name="Zhang H."/>
            <person name="Dai N."/>
            <person name="Sheng W."/>
            <person name="Hou X."/>
            <person name="Wei L."/>
        </authorList>
    </citation>
    <scope>NUCLEOTIDE SEQUENCE</scope>
    <source>
        <strain evidence="2">G02</strain>
        <tissue evidence="2">Leaf</tissue>
    </source>
</reference>
<dbReference type="EMBL" id="JACGWJ010000016">
    <property type="protein sequence ID" value="KAL0360590.1"/>
    <property type="molecule type" value="Genomic_DNA"/>
</dbReference>
<reference evidence="2" key="2">
    <citation type="journal article" date="2024" name="Plant">
        <title>Genomic evolution and insights into agronomic trait innovations of Sesamum species.</title>
        <authorList>
            <person name="Miao H."/>
            <person name="Wang L."/>
            <person name="Qu L."/>
            <person name="Liu H."/>
            <person name="Sun Y."/>
            <person name="Le M."/>
            <person name="Wang Q."/>
            <person name="Wei S."/>
            <person name="Zheng Y."/>
            <person name="Lin W."/>
            <person name="Duan Y."/>
            <person name="Cao H."/>
            <person name="Xiong S."/>
            <person name="Wang X."/>
            <person name="Wei L."/>
            <person name="Li C."/>
            <person name="Ma Q."/>
            <person name="Ju M."/>
            <person name="Zhao R."/>
            <person name="Li G."/>
            <person name="Mu C."/>
            <person name="Tian Q."/>
            <person name="Mei H."/>
            <person name="Zhang T."/>
            <person name="Gao T."/>
            <person name="Zhang H."/>
        </authorList>
    </citation>
    <scope>NUCLEOTIDE SEQUENCE</scope>
    <source>
        <strain evidence="2">G02</strain>
    </source>
</reference>
<dbReference type="InterPro" id="IPR029472">
    <property type="entry name" value="Copia-like_N"/>
</dbReference>
<evidence type="ECO:0000259" key="1">
    <source>
        <dbReference type="Pfam" id="PF14244"/>
    </source>
</evidence>
<evidence type="ECO:0000313" key="2">
    <source>
        <dbReference type="EMBL" id="KAL0360590.1"/>
    </source>
</evidence>
<gene>
    <name evidence="2" type="ORF">Sradi_3743500</name>
</gene>
<protein>
    <recommendedName>
        <fullName evidence="1">Retrotransposon Copia-like N-terminal domain-containing protein</fullName>
    </recommendedName>
</protein>
<sequence length="118" mass="13152">MAESVSKSDLSLIPSNSSSPIIIQNESSIFPTSVILDETNYPLWSQLMEMLIGARNKSGYLTGAAKKPGPEDPAFSTWITENQKVKSWLIDSMSPTLMQRFIPPYSKRNMGSRNQNLL</sequence>
<dbReference type="Pfam" id="PF14244">
    <property type="entry name" value="Retrotran_gag_3"/>
    <property type="match status" value="1"/>
</dbReference>
<proteinExistence type="predicted"/>
<dbReference type="PANTHER" id="PTHR37610">
    <property type="entry name" value="CCHC-TYPE DOMAIN-CONTAINING PROTEIN"/>
    <property type="match status" value="1"/>
</dbReference>
<name>A0AAW2PYL4_SESRA</name>
<accession>A0AAW2PYL4</accession>
<dbReference type="PANTHER" id="PTHR37610:SF45">
    <property type="entry name" value="RETROTRANSPOSON GAG DOMAIN-CONTAINING PROTEIN"/>
    <property type="match status" value="1"/>
</dbReference>
<organism evidence="2">
    <name type="scientific">Sesamum radiatum</name>
    <name type="common">Black benniseed</name>
    <dbReference type="NCBI Taxonomy" id="300843"/>
    <lineage>
        <taxon>Eukaryota</taxon>
        <taxon>Viridiplantae</taxon>
        <taxon>Streptophyta</taxon>
        <taxon>Embryophyta</taxon>
        <taxon>Tracheophyta</taxon>
        <taxon>Spermatophyta</taxon>
        <taxon>Magnoliopsida</taxon>
        <taxon>eudicotyledons</taxon>
        <taxon>Gunneridae</taxon>
        <taxon>Pentapetalae</taxon>
        <taxon>asterids</taxon>
        <taxon>lamiids</taxon>
        <taxon>Lamiales</taxon>
        <taxon>Pedaliaceae</taxon>
        <taxon>Sesamum</taxon>
    </lineage>
</organism>
<comment type="caution">
    <text evidence="2">The sequence shown here is derived from an EMBL/GenBank/DDBJ whole genome shotgun (WGS) entry which is preliminary data.</text>
</comment>
<dbReference type="AlphaFoldDB" id="A0AAW2PYL4"/>
<feature type="domain" description="Retrotransposon Copia-like N-terminal" evidence="1">
    <location>
        <begin position="32"/>
        <end position="68"/>
    </location>
</feature>